<keyword evidence="5" id="KW-1185">Reference proteome</keyword>
<dbReference type="EMBL" id="LT607756">
    <property type="protein sequence ID" value="SCG85991.1"/>
    <property type="molecule type" value="Genomic_DNA"/>
</dbReference>
<dbReference type="SUPFAM" id="SSF117457">
    <property type="entry name" value="FumA C-terminal domain-like"/>
    <property type="match status" value="1"/>
</dbReference>
<proteinExistence type="inferred from homology"/>
<dbReference type="GeneID" id="30412276"/>
<evidence type="ECO:0000256" key="1">
    <source>
        <dbReference type="ARBA" id="ARBA00008876"/>
    </source>
</evidence>
<dbReference type="OrthoDB" id="34134at2157"/>
<evidence type="ECO:0000256" key="2">
    <source>
        <dbReference type="ARBA" id="ARBA00023239"/>
    </source>
</evidence>
<accession>A0A1D3L2Z8</accession>
<keyword evidence="2 4" id="KW-0456">Lyase</keyword>
<feature type="domain" description="Fe-S hydro-lyase tartrate dehydratase beta-type catalytic" evidence="3">
    <location>
        <begin position="2"/>
        <end position="174"/>
    </location>
</feature>
<dbReference type="STRING" id="118062.MCBB_1435"/>
<organism evidence="4 5">
    <name type="scientific">Methanobacterium congolense</name>
    <dbReference type="NCBI Taxonomy" id="118062"/>
    <lineage>
        <taxon>Archaea</taxon>
        <taxon>Methanobacteriati</taxon>
        <taxon>Methanobacteriota</taxon>
        <taxon>Methanomada group</taxon>
        <taxon>Methanobacteria</taxon>
        <taxon>Methanobacteriales</taxon>
        <taxon>Methanobacteriaceae</taxon>
        <taxon>Methanobacterium</taxon>
    </lineage>
</organism>
<dbReference type="Proteomes" id="UP000094707">
    <property type="component" value="Chromosome I"/>
</dbReference>
<dbReference type="GO" id="GO:0008730">
    <property type="term" value="F:L(+)-tartrate dehydratase activity"/>
    <property type="evidence" value="ECO:0007669"/>
    <property type="project" value="UniProtKB-EC"/>
</dbReference>
<dbReference type="NCBIfam" id="TIGR00723">
    <property type="entry name" value="ttdB_fumA_fumB"/>
    <property type="match status" value="1"/>
</dbReference>
<dbReference type="AlphaFoldDB" id="A0A1D3L2Z8"/>
<comment type="similarity">
    <text evidence="1">Belongs to the class-I fumarase family.</text>
</comment>
<dbReference type="EC" id="4.2.1.32" evidence="4"/>
<dbReference type="InterPro" id="IPR004647">
    <property type="entry name" value="Fe-S_hydro-lyase_TtdB-typ_cat"/>
</dbReference>
<dbReference type="InterPro" id="IPR036660">
    <property type="entry name" value="Fe-S_hydroAse_TtdB_cat_sf"/>
</dbReference>
<evidence type="ECO:0000259" key="3">
    <source>
        <dbReference type="Pfam" id="PF05683"/>
    </source>
</evidence>
<dbReference type="PANTHER" id="PTHR43351:SF2">
    <property type="entry name" value="L(+)-TARTRATE DEHYDRATASE SUBUNIT BETA-RELATED"/>
    <property type="match status" value="1"/>
</dbReference>
<sequence length="178" mass="19337">MSIKLQTPLSTDETKKLQVGDTVYISGRIFTARDSAHKRIVEDGAPVELEGEVIFHAGPIIRKSGDDYEMVAVGPTTSTRMNPYEPQVIRLGVGAIVGKGGMDEATSEALQDTGSVYMTAVGGCAALYVKSVEKIRSVNWLDLGVPEAMWELEVKEFGPLIVTMDSQGRNLYDEVKKA</sequence>
<dbReference type="PANTHER" id="PTHR43351">
    <property type="entry name" value="L(+)-TARTRATE DEHYDRATASE SUBUNIT BETA"/>
    <property type="match status" value="1"/>
</dbReference>
<dbReference type="RefSeq" id="WP_071907100.1">
    <property type="nucleotide sequence ID" value="NZ_LT607756.1"/>
</dbReference>
<protein>
    <submittedName>
        <fullName evidence="4">L(+)-tartrate dehydratase subunit beta</fullName>
        <ecNumber evidence="4">4.2.1.32</ecNumber>
    </submittedName>
</protein>
<dbReference type="Gene3D" id="3.20.130.10">
    <property type="entry name" value="Fe-S hydro-lyase, tartrate dehydratase beta-type, catalytic domain"/>
    <property type="match status" value="1"/>
</dbReference>
<reference evidence="4 5" key="1">
    <citation type="submission" date="2016-08" db="EMBL/GenBank/DDBJ databases">
        <authorList>
            <person name="Seilhamer J.J."/>
        </authorList>
    </citation>
    <scope>NUCLEOTIDE SEQUENCE [LARGE SCALE GENOMIC DNA]</scope>
    <source>
        <strain evidence="4">Buetzberg</strain>
    </source>
</reference>
<dbReference type="PATRIC" id="fig|129848.4.peg.1462"/>
<evidence type="ECO:0000313" key="4">
    <source>
        <dbReference type="EMBL" id="SCG85991.1"/>
    </source>
</evidence>
<dbReference type="Pfam" id="PF05683">
    <property type="entry name" value="Fumerase_C"/>
    <property type="match status" value="1"/>
</dbReference>
<name>A0A1D3L2Z8_9EURY</name>
<gene>
    <name evidence="4" type="primary">ttdB</name>
    <name evidence="4" type="ORF">MCBB_1435</name>
</gene>
<evidence type="ECO:0000313" key="5">
    <source>
        <dbReference type="Proteomes" id="UP000094707"/>
    </source>
</evidence>
<dbReference type="KEGG" id="mcub:MCBB_1435"/>